<dbReference type="GO" id="GO:0001228">
    <property type="term" value="F:DNA-binding transcription activator activity, RNA polymerase II-specific"/>
    <property type="evidence" value="ECO:0007669"/>
    <property type="project" value="TreeGrafter"/>
</dbReference>
<accession>A0A2B7WXD9</accession>
<dbReference type="Proteomes" id="UP000224080">
    <property type="component" value="Unassembled WGS sequence"/>
</dbReference>
<dbReference type="PANTHER" id="PTHR47784:SF5">
    <property type="entry name" value="STEROL UPTAKE CONTROL PROTEIN 2"/>
    <property type="match status" value="1"/>
</dbReference>
<gene>
    <name evidence="2" type="ORF">GX51_05423</name>
</gene>
<protein>
    <recommendedName>
        <fullName evidence="4">Sterol uptake control protein 2</fullName>
    </recommendedName>
</protein>
<dbReference type="InterPro" id="IPR053157">
    <property type="entry name" value="Sterol_Uptake_Regulator"/>
</dbReference>
<dbReference type="OrthoDB" id="4937900at2759"/>
<evidence type="ECO:0000313" key="3">
    <source>
        <dbReference type="Proteomes" id="UP000224080"/>
    </source>
</evidence>
<dbReference type="EMBL" id="PDNC01000076">
    <property type="protein sequence ID" value="PGH01108.1"/>
    <property type="molecule type" value="Genomic_DNA"/>
</dbReference>
<evidence type="ECO:0008006" key="4">
    <source>
        <dbReference type="Google" id="ProtNLM"/>
    </source>
</evidence>
<dbReference type="PANTHER" id="PTHR47784">
    <property type="entry name" value="STEROL UPTAKE CONTROL PROTEIN 2"/>
    <property type="match status" value="1"/>
</dbReference>
<evidence type="ECO:0000313" key="2">
    <source>
        <dbReference type="EMBL" id="PGH01108.1"/>
    </source>
</evidence>
<evidence type="ECO:0000256" key="1">
    <source>
        <dbReference type="SAM" id="MobiDB-lite"/>
    </source>
</evidence>
<proteinExistence type="predicted"/>
<sequence length="344" mass="38514">MTNQLTSNGGSGQPPPPPPMPIQAPEPEPEPAPTPPPVPVPDLNLEELELMMNWYTIDLHPFSTNLEYKVVWQKALQRESLTHPFLMHEILAVSALELGRRKGCNAVNANRRSYTAIALGHHLRAVALSQPLLGDVNGENCKAIFLLSNLLTTFEFGSPPRAWDPSHSCRPIDQFHRVLLLARGMEQLQSTAVDRTKDGEFDTLIKPDSHSPGLPADAKAALCSLRQLNGNYEQYSIYNEKNVYNAAIDQVESMLAQIYAGATRPNPAVMWATKVPPLYLELMRAYKPMALVVLAHYCVILHHFKGVWWVDGWSVPLLRAIWSSLDEEWRPSLRWVAEVTGFTS</sequence>
<comment type="caution">
    <text evidence="2">The sequence shown here is derived from an EMBL/GenBank/DDBJ whole genome shotgun (WGS) entry which is preliminary data.</text>
</comment>
<reference evidence="2 3" key="1">
    <citation type="submission" date="2017-10" db="EMBL/GenBank/DDBJ databases">
        <title>Comparative genomics in systemic dimorphic fungi from Ajellomycetaceae.</title>
        <authorList>
            <person name="Munoz J.F."/>
            <person name="Mcewen J.G."/>
            <person name="Clay O.K."/>
            <person name="Cuomo C.A."/>
        </authorList>
    </citation>
    <scope>NUCLEOTIDE SEQUENCE [LARGE SCALE GENOMIC DNA]</scope>
    <source>
        <strain evidence="2 3">UAMH130</strain>
    </source>
</reference>
<name>A0A2B7WXD9_9EURO</name>
<keyword evidence="3" id="KW-1185">Reference proteome</keyword>
<dbReference type="AlphaFoldDB" id="A0A2B7WXD9"/>
<feature type="region of interest" description="Disordered" evidence="1">
    <location>
        <begin position="1"/>
        <end position="41"/>
    </location>
</feature>
<organism evidence="2 3">
    <name type="scientific">Blastomyces parvus</name>
    <dbReference type="NCBI Taxonomy" id="2060905"/>
    <lineage>
        <taxon>Eukaryota</taxon>
        <taxon>Fungi</taxon>
        <taxon>Dikarya</taxon>
        <taxon>Ascomycota</taxon>
        <taxon>Pezizomycotina</taxon>
        <taxon>Eurotiomycetes</taxon>
        <taxon>Eurotiomycetidae</taxon>
        <taxon>Onygenales</taxon>
        <taxon>Ajellomycetaceae</taxon>
        <taxon>Blastomyces</taxon>
    </lineage>
</organism>
<feature type="compositionally biased region" description="Pro residues" evidence="1">
    <location>
        <begin position="13"/>
        <end position="40"/>
    </location>
</feature>